<dbReference type="PROSITE" id="PS50878">
    <property type="entry name" value="RT_POL"/>
    <property type="match status" value="1"/>
</dbReference>
<organism evidence="2">
    <name type="scientific">Homalodisca liturata</name>
    <dbReference type="NCBI Taxonomy" id="320908"/>
    <lineage>
        <taxon>Eukaryota</taxon>
        <taxon>Metazoa</taxon>
        <taxon>Ecdysozoa</taxon>
        <taxon>Arthropoda</taxon>
        <taxon>Hexapoda</taxon>
        <taxon>Insecta</taxon>
        <taxon>Pterygota</taxon>
        <taxon>Neoptera</taxon>
        <taxon>Paraneoptera</taxon>
        <taxon>Hemiptera</taxon>
        <taxon>Auchenorrhyncha</taxon>
        <taxon>Membracoidea</taxon>
        <taxon>Cicadellidae</taxon>
        <taxon>Cicadellinae</taxon>
        <taxon>Proconiini</taxon>
        <taxon>Homalodisca</taxon>
    </lineage>
</organism>
<dbReference type="AlphaFoldDB" id="A0A1B6HI34"/>
<accession>A0A1B6HI34</accession>
<dbReference type="Pfam" id="PF00078">
    <property type="entry name" value="RVT_1"/>
    <property type="match status" value="1"/>
</dbReference>
<dbReference type="SUPFAM" id="SSF56672">
    <property type="entry name" value="DNA/RNA polymerases"/>
    <property type="match status" value="1"/>
</dbReference>
<protein>
    <recommendedName>
        <fullName evidence="1">Reverse transcriptase domain-containing protein</fullName>
    </recommendedName>
</protein>
<dbReference type="GO" id="GO:0071897">
    <property type="term" value="P:DNA biosynthetic process"/>
    <property type="evidence" value="ECO:0007669"/>
    <property type="project" value="UniProtKB-ARBA"/>
</dbReference>
<dbReference type="InterPro" id="IPR000477">
    <property type="entry name" value="RT_dom"/>
</dbReference>
<sequence length="238" mass="27806">TKNFDNMHGKSLKKLKNKNPDYSDPLIYNTDLCDKVMKQIVPDYVATLTEINFPKSIPENRPTHVLENNFTITELEEVISSKKKDTAPGFDNITYSMINNLPHNGKLIILNIINEVWNNRIPMPKEWKHTYLKFILKPNTDKNNEESYRPISLISCLMKIFNSLIKKRLEWFVEKNNIIPNTQYGFRKKKGCGDYLLHLITEINTAMTYNEYSLAVSLDLTKVYDKVDITSLLRKMLK</sequence>
<evidence type="ECO:0000313" key="2">
    <source>
        <dbReference type="EMBL" id="JAS74366.1"/>
    </source>
</evidence>
<dbReference type="PANTHER" id="PTHR19446">
    <property type="entry name" value="REVERSE TRANSCRIPTASES"/>
    <property type="match status" value="1"/>
</dbReference>
<feature type="non-terminal residue" evidence="2">
    <location>
        <position position="238"/>
    </location>
</feature>
<gene>
    <name evidence="2" type="ORF">g.2772</name>
</gene>
<evidence type="ECO:0000259" key="1">
    <source>
        <dbReference type="PROSITE" id="PS50878"/>
    </source>
</evidence>
<feature type="non-terminal residue" evidence="2">
    <location>
        <position position="1"/>
    </location>
</feature>
<proteinExistence type="predicted"/>
<dbReference type="InterPro" id="IPR043502">
    <property type="entry name" value="DNA/RNA_pol_sf"/>
</dbReference>
<dbReference type="EMBL" id="GECU01033340">
    <property type="protein sequence ID" value="JAS74366.1"/>
    <property type="molecule type" value="Transcribed_RNA"/>
</dbReference>
<name>A0A1B6HI34_9HEMI</name>
<feature type="domain" description="Reverse transcriptase" evidence="1">
    <location>
        <begin position="116"/>
        <end position="238"/>
    </location>
</feature>
<reference evidence="2" key="1">
    <citation type="submission" date="2015-11" db="EMBL/GenBank/DDBJ databases">
        <title>De novo transcriptome assembly of four potential Pierce s Disease insect vectors from Arizona vineyards.</title>
        <authorList>
            <person name="Tassone E.E."/>
        </authorList>
    </citation>
    <scope>NUCLEOTIDE SEQUENCE</scope>
</reference>